<feature type="domain" description="HTH cro/C1-type" evidence="3">
    <location>
        <begin position="7"/>
        <end position="61"/>
    </location>
</feature>
<dbReference type="GO" id="GO:0003677">
    <property type="term" value="F:DNA binding"/>
    <property type="evidence" value="ECO:0007669"/>
    <property type="project" value="UniProtKB-KW"/>
</dbReference>
<proteinExistence type="predicted"/>
<reference evidence="4 5" key="1">
    <citation type="submission" date="2019-12" db="EMBL/GenBank/DDBJ databases">
        <authorList>
            <person name="Yang R."/>
        </authorList>
    </citation>
    <scope>NUCLEOTIDE SEQUENCE [LARGE SCALE GENOMIC DNA]</scope>
    <source>
        <strain evidence="4 5">DONG20-135</strain>
    </source>
</reference>
<keyword evidence="1" id="KW-0238">DNA-binding</keyword>
<keyword evidence="2" id="KW-1133">Transmembrane helix</keyword>
<evidence type="ECO:0000259" key="3">
    <source>
        <dbReference type="PROSITE" id="PS50943"/>
    </source>
</evidence>
<feature type="transmembrane region" description="Helical" evidence="2">
    <location>
        <begin position="169"/>
        <end position="190"/>
    </location>
</feature>
<dbReference type="AlphaFoldDB" id="A0A6N8U3T3"/>
<dbReference type="RefSeq" id="WP_160624042.1">
    <property type="nucleotide sequence ID" value="NZ_WUUQ01000001.1"/>
</dbReference>
<keyword evidence="5" id="KW-1185">Reference proteome</keyword>
<evidence type="ECO:0000313" key="5">
    <source>
        <dbReference type="Proteomes" id="UP000434036"/>
    </source>
</evidence>
<evidence type="ECO:0000256" key="2">
    <source>
        <dbReference type="SAM" id="Phobius"/>
    </source>
</evidence>
<feature type="transmembrane region" description="Helical" evidence="2">
    <location>
        <begin position="83"/>
        <end position="103"/>
    </location>
</feature>
<dbReference type="InterPro" id="IPR010982">
    <property type="entry name" value="Lambda_DNA-bd_dom_sf"/>
</dbReference>
<keyword evidence="2" id="KW-0812">Transmembrane</keyword>
<dbReference type="EMBL" id="WUUQ01000001">
    <property type="protein sequence ID" value="MXQ72551.1"/>
    <property type="molecule type" value="Genomic_DNA"/>
</dbReference>
<dbReference type="SMART" id="SM00530">
    <property type="entry name" value="HTH_XRE"/>
    <property type="match status" value="1"/>
</dbReference>
<dbReference type="CDD" id="cd00093">
    <property type="entry name" value="HTH_XRE"/>
    <property type="match status" value="1"/>
</dbReference>
<gene>
    <name evidence="4" type="ORF">GSF08_01155</name>
</gene>
<dbReference type="PANTHER" id="PTHR46558">
    <property type="entry name" value="TRACRIPTIONAL REGULATORY PROTEIN-RELATED-RELATED"/>
    <property type="match status" value="1"/>
</dbReference>
<feature type="transmembrane region" description="Helical" evidence="2">
    <location>
        <begin position="109"/>
        <end position="126"/>
    </location>
</feature>
<comment type="caution">
    <text evidence="4">The sequence shown here is derived from an EMBL/GenBank/DDBJ whole genome shotgun (WGS) entry which is preliminary data.</text>
</comment>
<accession>A0A6N8U3T3</accession>
<dbReference type="Pfam" id="PF01381">
    <property type="entry name" value="HTH_3"/>
    <property type="match status" value="1"/>
</dbReference>
<reference evidence="4 5" key="2">
    <citation type="submission" date="2020-01" db="EMBL/GenBank/DDBJ databases">
        <title>Clostridiaceae sp. nov. isolated from the gut of human by culturomics.</title>
        <authorList>
            <person name="Chang Y."/>
        </authorList>
    </citation>
    <scope>NUCLEOTIDE SEQUENCE [LARGE SCALE GENOMIC DNA]</scope>
    <source>
        <strain evidence="4 5">DONG20-135</strain>
    </source>
</reference>
<dbReference type="InterPro" id="IPR001387">
    <property type="entry name" value="Cro/C1-type_HTH"/>
</dbReference>
<name>A0A6N8U3T3_9FIRM</name>
<dbReference type="SUPFAM" id="SSF47413">
    <property type="entry name" value="lambda repressor-like DNA-binding domains"/>
    <property type="match status" value="1"/>
</dbReference>
<evidence type="ECO:0000313" key="4">
    <source>
        <dbReference type="EMBL" id="MXQ72551.1"/>
    </source>
</evidence>
<keyword evidence="2" id="KW-0472">Membrane</keyword>
<dbReference type="PANTHER" id="PTHR46558:SF15">
    <property type="entry name" value="HELIX-TURN-HELIX DOMAIN PROTEIN"/>
    <property type="match status" value="1"/>
</dbReference>
<evidence type="ECO:0000256" key="1">
    <source>
        <dbReference type="ARBA" id="ARBA00023125"/>
    </source>
</evidence>
<dbReference type="Proteomes" id="UP000434036">
    <property type="component" value="Unassembled WGS sequence"/>
</dbReference>
<protein>
    <submittedName>
        <fullName evidence="4">Helix-turn-helix domain-containing protein</fullName>
    </submittedName>
</protein>
<organism evidence="4 5">
    <name type="scientific">Copranaerobaculum intestinale</name>
    <dbReference type="NCBI Taxonomy" id="2692629"/>
    <lineage>
        <taxon>Bacteria</taxon>
        <taxon>Bacillati</taxon>
        <taxon>Bacillota</taxon>
        <taxon>Erysipelotrichia</taxon>
        <taxon>Erysipelotrichales</taxon>
        <taxon>Erysipelotrichaceae</taxon>
        <taxon>Copranaerobaculum</taxon>
    </lineage>
</organism>
<sequence length="195" mass="22624">MELNTQIKKYRTDMNLSQEELADKIFVTRQTISNWENNKNYPDIHSLLLMSSLFGVTLDQLIKGDLDKMRQEIQMKEIQKMNRDSWIFSCLLILTIISIAPLFYFFGTYGLLGITVLFLVTLFYAGRVEKLKKENDIQTYQEILAFMNGKHLDEITKQREVGKRPYQKFLLAAGCGVITFLVCMALMQLLTMLNG</sequence>
<dbReference type="PROSITE" id="PS50943">
    <property type="entry name" value="HTH_CROC1"/>
    <property type="match status" value="1"/>
</dbReference>
<dbReference type="Gene3D" id="1.10.260.40">
    <property type="entry name" value="lambda repressor-like DNA-binding domains"/>
    <property type="match status" value="1"/>
</dbReference>